<name>A0A6J4HEN2_9BACT</name>
<evidence type="ECO:0000256" key="2">
    <source>
        <dbReference type="ARBA" id="ARBA00022679"/>
    </source>
</evidence>
<comment type="caution">
    <text evidence="8">Lacks conserved residue(s) required for the propagation of feature annotation.</text>
</comment>
<comment type="similarity">
    <text evidence="8">Belongs to the MobA family.</text>
</comment>
<dbReference type="PANTHER" id="PTHR19136:SF81">
    <property type="entry name" value="MOLYBDENUM COFACTOR GUANYLYLTRANSFERASE"/>
    <property type="match status" value="1"/>
</dbReference>
<dbReference type="CDD" id="cd02503">
    <property type="entry name" value="MobA"/>
    <property type="match status" value="1"/>
</dbReference>
<organism evidence="10">
    <name type="scientific">uncultured Armatimonadetes bacterium</name>
    <dbReference type="NCBI Taxonomy" id="157466"/>
    <lineage>
        <taxon>Bacteria</taxon>
        <taxon>Bacillati</taxon>
        <taxon>Armatimonadota</taxon>
        <taxon>environmental samples</taxon>
    </lineage>
</organism>
<keyword evidence="6 8" id="KW-0342">GTP-binding</keyword>
<keyword evidence="4 8" id="KW-0547">Nucleotide-binding</keyword>
<dbReference type="InterPro" id="IPR013482">
    <property type="entry name" value="Molybde_CF_guanTrfase"/>
</dbReference>
<dbReference type="GO" id="GO:0006777">
    <property type="term" value="P:Mo-molybdopterin cofactor biosynthetic process"/>
    <property type="evidence" value="ECO:0007669"/>
    <property type="project" value="UniProtKB-KW"/>
</dbReference>
<evidence type="ECO:0000256" key="5">
    <source>
        <dbReference type="ARBA" id="ARBA00022842"/>
    </source>
</evidence>
<keyword evidence="1 8" id="KW-0963">Cytoplasm</keyword>
<accession>A0A6J4HEN2</accession>
<feature type="binding site" evidence="8">
    <location>
        <begin position="8"/>
        <end position="10"/>
    </location>
    <ligand>
        <name>GTP</name>
        <dbReference type="ChEBI" id="CHEBI:37565"/>
    </ligand>
</feature>
<reference evidence="10" key="1">
    <citation type="submission" date="2020-02" db="EMBL/GenBank/DDBJ databases">
        <authorList>
            <person name="Meier V. D."/>
        </authorList>
    </citation>
    <scope>NUCLEOTIDE SEQUENCE</scope>
    <source>
        <strain evidence="10">AVDCRST_MAG63</strain>
    </source>
</reference>
<dbReference type="GO" id="GO:0005737">
    <property type="term" value="C:cytoplasm"/>
    <property type="evidence" value="ECO:0007669"/>
    <property type="project" value="UniProtKB-SubCell"/>
</dbReference>
<dbReference type="GO" id="GO:0005525">
    <property type="term" value="F:GTP binding"/>
    <property type="evidence" value="ECO:0007669"/>
    <property type="project" value="UniProtKB-UniRule"/>
</dbReference>
<feature type="binding site" evidence="8">
    <location>
        <position position="20"/>
    </location>
    <ligand>
        <name>GTP</name>
        <dbReference type="ChEBI" id="CHEBI:37565"/>
    </ligand>
</feature>
<dbReference type="GO" id="GO:0046872">
    <property type="term" value="F:metal ion binding"/>
    <property type="evidence" value="ECO:0007669"/>
    <property type="project" value="UniProtKB-KW"/>
</dbReference>
<evidence type="ECO:0000256" key="1">
    <source>
        <dbReference type="ARBA" id="ARBA00022490"/>
    </source>
</evidence>
<comment type="subcellular location">
    <subcellularLocation>
        <location evidence="8">Cytoplasm</location>
    </subcellularLocation>
</comment>
<evidence type="ECO:0000259" key="9">
    <source>
        <dbReference type="Pfam" id="PF12804"/>
    </source>
</evidence>
<evidence type="ECO:0000256" key="6">
    <source>
        <dbReference type="ARBA" id="ARBA00023134"/>
    </source>
</evidence>
<dbReference type="PANTHER" id="PTHR19136">
    <property type="entry name" value="MOLYBDENUM COFACTOR GUANYLYLTRANSFERASE"/>
    <property type="match status" value="1"/>
</dbReference>
<keyword evidence="7 8" id="KW-0501">Molybdenum cofactor biosynthesis</keyword>
<keyword evidence="2 8" id="KW-0808">Transferase</keyword>
<keyword evidence="3 8" id="KW-0479">Metal-binding</keyword>
<sequence>MQTTVAILAGGLSRRMGQDKAVLVLNGRTLLERAARTAHDVAPSVLVVGRDRPPGWPIPDTRFVPDDLTDVGPLGGLATALRSAGGDDVLAVACDMPRLTPSALRWLFEQAVTRSPESHGVAVLNEGRVEPLFSVYAAACLPLIESQLAAGRRSLHALITAGRFEQAEAPPDICAALVNVNTPEEWAGIVER</sequence>
<feature type="domain" description="MobA-like NTP transferase" evidence="9">
    <location>
        <begin position="6"/>
        <end position="157"/>
    </location>
</feature>
<evidence type="ECO:0000256" key="4">
    <source>
        <dbReference type="ARBA" id="ARBA00022741"/>
    </source>
</evidence>
<dbReference type="HAMAP" id="MF_00316">
    <property type="entry name" value="MobA"/>
    <property type="match status" value="1"/>
</dbReference>
<proteinExistence type="inferred from homology"/>
<feature type="binding site" evidence="8">
    <location>
        <position position="66"/>
    </location>
    <ligand>
        <name>GTP</name>
        <dbReference type="ChEBI" id="CHEBI:37565"/>
    </ligand>
</feature>
<dbReference type="Pfam" id="PF12804">
    <property type="entry name" value="NTP_transf_3"/>
    <property type="match status" value="1"/>
</dbReference>
<keyword evidence="10" id="KW-0548">Nucleotidyltransferase</keyword>
<dbReference type="AlphaFoldDB" id="A0A6J4HEN2"/>
<evidence type="ECO:0000256" key="3">
    <source>
        <dbReference type="ARBA" id="ARBA00022723"/>
    </source>
</evidence>
<dbReference type="InterPro" id="IPR029044">
    <property type="entry name" value="Nucleotide-diphossugar_trans"/>
</dbReference>
<gene>
    <name evidence="8" type="primary">mobA</name>
    <name evidence="10" type="ORF">AVDCRST_MAG63-404</name>
</gene>
<dbReference type="GO" id="GO:0061603">
    <property type="term" value="F:molybdenum cofactor guanylyltransferase activity"/>
    <property type="evidence" value="ECO:0007669"/>
    <property type="project" value="UniProtKB-EC"/>
</dbReference>
<comment type="catalytic activity">
    <reaction evidence="8">
        <text>Mo-molybdopterin + GTP + H(+) = Mo-molybdopterin guanine dinucleotide + diphosphate</text>
        <dbReference type="Rhea" id="RHEA:34243"/>
        <dbReference type="ChEBI" id="CHEBI:15378"/>
        <dbReference type="ChEBI" id="CHEBI:33019"/>
        <dbReference type="ChEBI" id="CHEBI:37565"/>
        <dbReference type="ChEBI" id="CHEBI:71302"/>
        <dbReference type="ChEBI" id="CHEBI:71310"/>
        <dbReference type="EC" id="2.7.7.77"/>
    </reaction>
</comment>
<protein>
    <recommendedName>
        <fullName evidence="8">Probable molybdenum cofactor guanylyltransferase</fullName>
        <shortName evidence="8">MoCo guanylyltransferase</shortName>
        <ecNumber evidence="8">2.7.7.77</ecNumber>
    </recommendedName>
    <alternativeName>
        <fullName evidence="8">GTP:molybdopterin guanylyltransferase</fullName>
    </alternativeName>
    <alternativeName>
        <fullName evidence="8">Mo-MPT guanylyltransferase</fullName>
    </alternativeName>
    <alternativeName>
        <fullName evidence="8">Molybdopterin guanylyltransferase</fullName>
    </alternativeName>
    <alternativeName>
        <fullName evidence="8">Molybdopterin-guanine dinucleotide synthase</fullName>
        <shortName evidence="8">MGD synthase</shortName>
    </alternativeName>
</protein>
<dbReference type="Gene3D" id="3.90.550.10">
    <property type="entry name" value="Spore Coat Polysaccharide Biosynthesis Protein SpsA, Chain A"/>
    <property type="match status" value="1"/>
</dbReference>
<dbReference type="InterPro" id="IPR025877">
    <property type="entry name" value="MobA-like_NTP_Trfase"/>
</dbReference>
<evidence type="ECO:0000256" key="7">
    <source>
        <dbReference type="ARBA" id="ARBA00023150"/>
    </source>
</evidence>
<dbReference type="EC" id="2.7.7.77" evidence="8"/>
<comment type="function">
    <text evidence="8">Transfers a GMP moiety from GTP to Mo-molybdopterin (Mo-MPT) cofactor (Moco or molybdenum cofactor) to form Mo-molybdopterin guanine dinucleotide (Mo-MGD) cofactor.</text>
</comment>
<comment type="cofactor">
    <cofactor evidence="8">
        <name>Mg(2+)</name>
        <dbReference type="ChEBI" id="CHEBI:18420"/>
    </cofactor>
</comment>
<evidence type="ECO:0000313" key="10">
    <source>
        <dbReference type="EMBL" id="CAA9219487.1"/>
    </source>
</evidence>
<evidence type="ECO:0000256" key="8">
    <source>
        <dbReference type="HAMAP-Rule" id="MF_00316"/>
    </source>
</evidence>
<dbReference type="SUPFAM" id="SSF53448">
    <property type="entry name" value="Nucleotide-diphospho-sugar transferases"/>
    <property type="match status" value="1"/>
</dbReference>
<comment type="domain">
    <text evidence="8">The N-terminal domain determines nucleotide recognition and specific binding, while the C-terminal domain determines the specific binding to the target protein.</text>
</comment>
<keyword evidence="5 8" id="KW-0460">Magnesium</keyword>
<feature type="binding site" evidence="8">
    <location>
        <position position="95"/>
    </location>
    <ligand>
        <name>GTP</name>
        <dbReference type="ChEBI" id="CHEBI:37565"/>
    </ligand>
</feature>
<feature type="binding site" evidence="8">
    <location>
        <position position="95"/>
    </location>
    <ligand>
        <name>Mg(2+)</name>
        <dbReference type="ChEBI" id="CHEBI:18420"/>
    </ligand>
</feature>
<dbReference type="EMBL" id="CADCTO010000052">
    <property type="protein sequence ID" value="CAA9219487.1"/>
    <property type="molecule type" value="Genomic_DNA"/>
</dbReference>